<organism evidence="2 3">
    <name type="scientific">Massilia eburnea</name>
    <dbReference type="NCBI Taxonomy" id="1776165"/>
    <lineage>
        <taxon>Bacteria</taxon>
        <taxon>Pseudomonadati</taxon>
        <taxon>Pseudomonadota</taxon>
        <taxon>Betaproteobacteria</taxon>
        <taxon>Burkholderiales</taxon>
        <taxon>Oxalobacteraceae</taxon>
        <taxon>Telluria group</taxon>
        <taxon>Massilia</taxon>
    </lineage>
</organism>
<dbReference type="InterPro" id="IPR029058">
    <property type="entry name" value="AB_hydrolase_fold"/>
</dbReference>
<sequence>MKPVLVLLPGMDGTGELFTPFIQALGGQFDVRVVKYPGDHGGGYDELEALARAALPQDRPYFLLGESFSGPIAVSIAASAPQHLSGLVLCCTFAHNPRPRLAALKALIGVMPVKALPAAWLVSEQLRAPFNAALSKVTSNALRARMRAVLAVDVRSRLAACNVPILYLQAKRDLLVPPGAANAITSIKPAVKLAAFDAPHFLLQTVPREAAREVGDFVRLNARR</sequence>
<comment type="caution">
    <text evidence="2">The sequence shown here is derived from an EMBL/GenBank/DDBJ whole genome shotgun (WGS) entry which is preliminary data.</text>
</comment>
<dbReference type="Proteomes" id="UP000472320">
    <property type="component" value="Unassembled WGS sequence"/>
</dbReference>
<dbReference type="EMBL" id="WNKX01000009">
    <property type="protein sequence ID" value="MTW11641.1"/>
    <property type="molecule type" value="Genomic_DNA"/>
</dbReference>
<keyword evidence="3" id="KW-1185">Reference proteome</keyword>
<dbReference type="SUPFAM" id="SSF53474">
    <property type="entry name" value="alpha/beta-Hydrolases"/>
    <property type="match status" value="1"/>
</dbReference>
<gene>
    <name evidence="2" type="ORF">GM658_13635</name>
</gene>
<evidence type="ECO:0000313" key="2">
    <source>
        <dbReference type="EMBL" id="MTW11641.1"/>
    </source>
</evidence>
<dbReference type="InterPro" id="IPR022742">
    <property type="entry name" value="Hydrolase_4"/>
</dbReference>
<proteinExistence type="predicted"/>
<keyword evidence="2" id="KW-0378">Hydrolase</keyword>
<protein>
    <submittedName>
        <fullName evidence="2">Alpha/beta hydrolase</fullName>
    </submittedName>
</protein>
<dbReference type="AlphaFoldDB" id="A0A6L6QHK8"/>
<dbReference type="RefSeq" id="WP_155454596.1">
    <property type="nucleotide sequence ID" value="NZ_WNKX01000009.1"/>
</dbReference>
<reference evidence="2 3" key="1">
    <citation type="submission" date="2019-11" db="EMBL/GenBank/DDBJ databases">
        <title>Type strains purchased from KCTC, JCM and DSMZ.</title>
        <authorList>
            <person name="Lu H."/>
        </authorList>
    </citation>
    <scope>NUCLEOTIDE SEQUENCE [LARGE SCALE GENOMIC DNA]</scope>
    <source>
        <strain evidence="2 3">JCM 31587</strain>
    </source>
</reference>
<dbReference type="GO" id="GO:0016787">
    <property type="term" value="F:hydrolase activity"/>
    <property type="evidence" value="ECO:0007669"/>
    <property type="project" value="UniProtKB-KW"/>
</dbReference>
<evidence type="ECO:0000313" key="3">
    <source>
        <dbReference type="Proteomes" id="UP000472320"/>
    </source>
</evidence>
<dbReference type="OrthoDB" id="8561148at2"/>
<accession>A0A6L6QHK8</accession>
<evidence type="ECO:0000259" key="1">
    <source>
        <dbReference type="Pfam" id="PF12146"/>
    </source>
</evidence>
<dbReference type="Pfam" id="PF12146">
    <property type="entry name" value="Hydrolase_4"/>
    <property type="match status" value="1"/>
</dbReference>
<dbReference type="Gene3D" id="3.40.50.1820">
    <property type="entry name" value="alpha/beta hydrolase"/>
    <property type="match status" value="1"/>
</dbReference>
<name>A0A6L6QHK8_9BURK</name>
<feature type="domain" description="Serine aminopeptidase S33" evidence="1">
    <location>
        <begin position="57"/>
        <end position="184"/>
    </location>
</feature>